<organism evidence="1 2">
    <name type="scientific">Heterodera trifolii</name>
    <dbReference type="NCBI Taxonomy" id="157864"/>
    <lineage>
        <taxon>Eukaryota</taxon>
        <taxon>Metazoa</taxon>
        <taxon>Ecdysozoa</taxon>
        <taxon>Nematoda</taxon>
        <taxon>Chromadorea</taxon>
        <taxon>Rhabditida</taxon>
        <taxon>Tylenchina</taxon>
        <taxon>Tylenchomorpha</taxon>
        <taxon>Tylenchoidea</taxon>
        <taxon>Heteroderidae</taxon>
        <taxon>Heteroderinae</taxon>
        <taxon>Heterodera</taxon>
    </lineage>
</organism>
<gene>
    <name evidence="1" type="ORF">niasHT_017574</name>
</gene>
<dbReference type="AlphaFoldDB" id="A0ABD2LA57"/>
<evidence type="ECO:0000313" key="1">
    <source>
        <dbReference type="EMBL" id="KAL3112056.1"/>
    </source>
</evidence>
<dbReference type="Proteomes" id="UP001620626">
    <property type="component" value="Unassembled WGS sequence"/>
</dbReference>
<reference evidence="1 2" key="1">
    <citation type="submission" date="2024-10" db="EMBL/GenBank/DDBJ databases">
        <authorList>
            <person name="Kim D."/>
        </authorList>
    </citation>
    <scope>NUCLEOTIDE SEQUENCE [LARGE SCALE GENOMIC DNA]</scope>
    <source>
        <strain evidence="1">BH-2024</strain>
    </source>
</reference>
<name>A0ABD2LA57_9BILA</name>
<proteinExistence type="predicted"/>
<keyword evidence="2" id="KW-1185">Reference proteome</keyword>
<accession>A0ABD2LA57</accession>
<comment type="caution">
    <text evidence="1">The sequence shown here is derived from an EMBL/GenBank/DDBJ whole genome shotgun (WGS) entry which is preliminary data.</text>
</comment>
<sequence>MDNSDLFFLWSIADSYGDSTVPPAVMPQQFANSEFGDPNALEEMKYYLSGYSHKDCSWLKPEMMDCHELMNDFTIDCIISWVFGALKGQELPEEIAAKLRTNKDYIEYNHARAPTGHVHTHYPYRLRQGIDGDETHPPTHHFKRGVSVWRIEGKRSTLTIEYPVPVVVLASTAL</sequence>
<dbReference type="EMBL" id="JBICBT010000484">
    <property type="protein sequence ID" value="KAL3112056.1"/>
    <property type="molecule type" value="Genomic_DNA"/>
</dbReference>
<protein>
    <submittedName>
        <fullName evidence="1">Uncharacterized protein</fullName>
    </submittedName>
</protein>
<evidence type="ECO:0000313" key="2">
    <source>
        <dbReference type="Proteomes" id="UP001620626"/>
    </source>
</evidence>